<dbReference type="PANTHER" id="PTHR12429:SF14">
    <property type="entry name" value="NEURALIZED-LIKE PROTEIN 4"/>
    <property type="match status" value="1"/>
</dbReference>
<feature type="domain" description="NHR" evidence="2">
    <location>
        <begin position="227"/>
        <end position="394"/>
    </location>
</feature>
<dbReference type="SMART" id="SM00588">
    <property type="entry name" value="NEUZ"/>
    <property type="match status" value="6"/>
</dbReference>
<comment type="caution">
    <text evidence="3">The sequence shown here is derived from an EMBL/GenBank/DDBJ whole genome shotgun (WGS) entry which is preliminary data.</text>
</comment>
<dbReference type="EMBL" id="LRGB01003056">
    <property type="protein sequence ID" value="KZS04793.1"/>
    <property type="molecule type" value="Genomic_DNA"/>
</dbReference>
<dbReference type="InterPro" id="IPR013320">
    <property type="entry name" value="ConA-like_dom_sf"/>
</dbReference>
<organism evidence="3 4">
    <name type="scientific">Daphnia magna</name>
    <dbReference type="NCBI Taxonomy" id="35525"/>
    <lineage>
        <taxon>Eukaryota</taxon>
        <taxon>Metazoa</taxon>
        <taxon>Ecdysozoa</taxon>
        <taxon>Arthropoda</taxon>
        <taxon>Crustacea</taxon>
        <taxon>Branchiopoda</taxon>
        <taxon>Diplostraca</taxon>
        <taxon>Cladocera</taxon>
        <taxon>Anomopoda</taxon>
        <taxon>Daphniidae</taxon>
        <taxon>Daphnia</taxon>
    </lineage>
</organism>
<dbReference type="OrthoDB" id="6345132at2759"/>
<proteinExistence type="predicted"/>
<evidence type="ECO:0000313" key="4">
    <source>
        <dbReference type="Proteomes" id="UP000076858"/>
    </source>
</evidence>
<dbReference type="InterPro" id="IPR006573">
    <property type="entry name" value="NHR_dom"/>
</dbReference>
<dbReference type="PANTHER" id="PTHR12429">
    <property type="entry name" value="NEURALIZED"/>
    <property type="match status" value="1"/>
</dbReference>
<keyword evidence="4" id="KW-1185">Reference proteome</keyword>
<dbReference type="FunFam" id="2.60.120.920:FF:000014">
    <property type="entry name" value="neuralized-like protein 4 isoform X2"/>
    <property type="match status" value="1"/>
</dbReference>
<feature type="domain" description="NHR" evidence="2">
    <location>
        <begin position="637"/>
        <end position="803"/>
    </location>
</feature>
<dbReference type="InterPro" id="IPR037962">
    <property type="entry name" value="Neuralized"/>
</dbReference>
<feature type="domain" description="NHR" evidence="2">
    <location>
        <begin position="1062"/>
        <end position="1228"/>
    </location>
</feature>
<dbReference type="InterPro" id="IPR043136">
    <property type="entry name" value="B30.2/SPRY_sf"/>
</dbReference>
<dbReference type="Pfam" id="PF07177">
    <property type="entry name" value="Neuralized"/>
    <property type="match status" value="6"/>
</dbReference>
<dbReference type="FunFam" id="2.60.120.920:FF:000001">
    <property type="entry name" value="neuralized-like protein 4 isoform X1"/>
    <property type="match status" value="5"/>
</dbReference>
<gene>
    <name evidence="3" type="ORF">APZ42_032140</name>
</gene>
<feature type="domain" description="NHR" evidence="2">
    <location>
        <begin position="16"/>
        <end position="184"/>
    </location>
</feature>
<name>A0A164M739_9CRUS</name>
<protein>
    <submittedName>
        <fullName evidence="3">NHR domain-containing protein</fullName>
    </submittedName>
</protein>
<feature type="compositionally biased region" description="Low complexity" evidence="1">
    <location>
        <begin position="1228"/>
        <end position="1240"/>
    </location>
</feature>
<feature type="compositionally biased region" description="Basic and acidic residues" evidence="1">
    <location>
        <begin position="1245"/>
        <end position="1255"/>
    </location>
</feature>
<dbReference type="Gene3D" id="2.60.120.920">
    <property type="match status" value="6"/>
</dbReference>
<evidence type="ECO:0000259" key="2">
    <source>
        <dbReference type="PROSITE" id="PS51065"/>
    </source>
</evidence>
<dbReference type="PROSITE" id="PS51065">
    <property type="entry name" value="NHR"/>
    <property type="match status" value="6"/>
</dbReference>
<dbReference type="Proteomes" id="UP000076858">
    <property type="component" value="Unassembled WGS sequence"/>
</dbReference>
<feature type="domain" description="NHR" evidence="2">
    <location>
        <begin position="839"/>
        <end position="1002"/>
    </location>
</feature>
<evidence type="ECO:0000313" key="3">
    <source>
        <dbReference type="EMBL" id="KZS04793.1"/>
    </source>
</evidence>
<feature type="region of interest" description="Disordered" evidence="1">
    <location>
        <begin position="807"/>
        <end position="842"/>
    </location>
</feature>
<dbReference type="SUPFAM" id="SSF49899">
    <property type="entry name" value="Concanavalin A-like lectins/glucanases"/>
    <property type="match status" value="2"/>
</dbReference>
<accession>A0A164M739</accession>
<dbReference type="STRING" id="35525.A0A164M739"/>
<evidence type="ECO:0000256" key="1">
    <source>
        <dbReference type="SAM" id="MobiDB-lite"/>
    </source>
</evidence>
<feature type="domain" description="NHR" evidence="2">
    <location>
        <begin position="414"/>
        <end position="580"/>
    </location>
</feature>
<dbReference type="CDD" id="cd12887">
    <property type="entry name" value="SPRY_NHR_like"/>
    <property type="match status" value="6"/>
</dbReference>
<reference evidence="3 4" key="1">
    <citation type="submission" date="2016-03" db="EMBL/GenBank/DDBJ databases">
        <title>EvidentialGene: Evidence-directed Construction of Genes on Genomes.</title>
        <authorList>
            <person name="Gilbert D.G."/>
            <person name="Choi J.-H."/>
            <person name="Mockaitis K."/>
            <person name="Colbourne J."/>
            <person name="Pfrender M."/>
        </authorList>
    </citation>
    <scope>NUCLEOTIDE SEQUENCE [LARGE SCALE GENOMIC DNA]</scope>
    <source>
        <strain evidence="3 4">Xinb3</strain>
        <tissue evidence="3">Complete organism</tissue>
    </source>
</reference>
<sequence length="1517" mass="164592">MAEEPSSSTTSSVQLPQQFHAIHGTLVQLSENGFSAFRLRPSHEFNQGLVFSSRSLKDEQVFEVRIDRKVHSWTGSIQIGITTQDPATFNPAPPPNALDIVNKSWVLSGCNLFENGKIIVEDYGPNLDELSEGDRVGVMRTSEGDLVFYVNSFAQGVAVSGIPQTIYALVDLYGKCVEVTVTNHRETQSQPRPLLTLSSVVMDSNQVNQEEESCSTASTPSGALQDRLRFHHRCGTMVKLSAGQRTGERRRPLDEFNNGVVMTQRPLLPDELFEIRIDSLVDKWSGSIEVGITTHNPVALDFPSTMTNLRSGTIMMSGCGILTNGKGTRREYGQCNLDELGEGDRIGLIRKTNGDLHFYVNSRDQGVAASNVPNPVWGVVDLYGRTVRVSLIDREDAIKAPTNEPEEDSPVVEQLLFHTRCGLHAAVVNGGTTGHRPNAQSDFNHGVVLTSRPLKPDELFEVVLDKVVLKWAGSIEIGVTTQRPEDLDFPATMTNVRSGTWMMTGNGVMHNGLTVLDDYGTSLDRLGSGDRVGVIRRSNGVLHFFVNGEDQGPAAGNVPDKVYGVVDLYGQAAQVSIVTPSPATPLTDSSPYPSYLYPAPSHLLAPLVSPTSLADSTYALPTSSSSTSASSTLIHTDLSFHKLHGRNTTLSSNCLTASRPNALSEFNDAICITSRPLRPGEVFEVIIEKLVERWSGSLELGVTSIRPENLDFPSTMTDITYGTWMLSGSSVMQDGTITRNGYPLDLDALHEGNRVGLLRHADGSLHYYLNDQDQGAACWGVPQDLYAVIDLYGQCAQVSLVHRPLQASGIPPDQQEGDATPLDSTTSELASGGQPHRHCHRLSPHCGRAITISDDGRTAKREDKDFENGLIFSLLPLQPEESFDVRIETISQRWAGSLGIGITTFHPQEGTVIPSTLSGLDSAWYISGSNVFQSGRQFLASCLPLEHLVVGDIVSIRRTVESALRFAINGRDLSVLIPNIPHGAYVVLDLHAMVQSVSVKSIGKVGSLPESLATTPAAAATSSVPAATGTLPLSLSQLALREAMQGIQSAFSSRFGIAFSQQQRFHDHHGRNIVFKNNGQTAQRTASYNQGLVYSKEPIVPGSCFQVKIEQLDERWTGSLMLGVTAIPPDKMPSTPPTCALLLKRPSWIISGRALHQGGRKVRSDLKFDLNELRVGQSAGVHLSQTGHLHVLIDGFDCGSVAWVGTSESLFAVIDLYGKTAEISTVSLRSASTTTSTPTTQPALNEEKALRESSNSEKSLTGGKTNPHRSCRYKLACLRFVNIMGLPDAYLESEGSVCGCAQCFCEQEGTLNKVGEEVKGWCRWIVRNRRSVDKKVGPGSNEKWQTAFHGTRPSVVRRILDEGHLLSPDLNVWQRTKAARRSSKGNDGESNGQLLFSPSLQPATLAPTAELYDPLHKKIQRGQVVLQVLVQPGSYKVRKATSPLNALAPLAPAAITMGGSVTCSSDPAHQQQLLNPHAESTAITDEDPAIFWYTKERGAAIVQALLIKLDETASAPS</sequence>
<feature type="region of interest" description="Disordered" evidence="1">
    <location>
        <begin position="1228"/>
        <end position="1266"/>
    </location>
</feature>